<dbReference type="EMBL" id="JBHUDH010000142">
    <property type="protein sequence ID" value="MFD1527050.1"/>
    <property type="molecule type" value="Genomic_DNA"/>
</dbReference>
<dbReference type="Pfam" id="PF13360">
    <property type="entry name" value="PQQ_2"/>
    <property type="match status" value="1"/>
</dbReference>
<organism evidence="3 4">
    <name type="scientific">Halolamina salina</name>
    <dbReference type="NCBI Taxonomy" id="1220023"/>
    <lineage>
        <taxon>Archaea</taxon>
        <taxon>Methanobacteriati</taxon>
        <taxon>Methanobacteriota</taxon>
        <taxon>Stenosarchaea group</taxon>
        <taxon>Halobacteria</taxon>
        <taxon>Halobacteriales</taxon>
        <taxon>Haloferacaceae</taxon>
    </lineage>
</organism>
<dbReference type="InterPro" id="IPR015943">
    <property type="entry name" value="WD40/YVTN_repeat-like_dom_sf"/>
</dbReference>
<keyword evidence="4" id="KW-1185">Reference proteome</keyword>
<feature type="non-terminal residue" evidence="3">
    <location>
        <position position="661"/>
    </location>
</feature>
<feature type="domain" description="Pyrrolo-quinoline quinone repeat" evidence="2">
    <location>
        <begin position="58"/>
        <end position="149"/>
    </location>
</feature>
<evidence type="ECO:0000313" key="4">
    <source>
        <dbReference type="Proteomes" id="UP001597111"/>
    </source>
</evidence>
<feature type="region of interest" description="Disordered" evidence="1">
    <location>
        <begin position="532"/>
        <end position="586"/>
    </location>
</feature>
<sequence length="661" mass="69121">MTDADSQPPSYTRIDSFRAGSVQAAAGGETDLVVADSEGTVELIGAGTRHTLVDDATDADVAIADHAYVLTAGGLEAFDADGTRLWTADIDGQQVEADPTAGDVYVATDEETFVRFDAESGAELGQFDQSHPDLAETPAVAAADGRVAVALWTFLTVFSSVGEELTSITLDGAAVDVGFLDDTVVVSLKDGQLIGYDGETKQWENDRAFTWLADSAETTLLGYAGKQACLVDRDGDVTELRDVRGEPIAATSDASLLATHHNGTVTVYGAVDGGEGTVSVSIVDDPITPSNSVVGVTFENDGWGPAETTASVDVDGATPSTPTLSATVPPGGRVDERVSLRGVDEDRESVTMTVATEEQESTATVPIETEQRDVAVSVEPLGIDHGEATLEVTVANEGSVPLTDVAAGDREIGTVRPGAEHTFRVESELPASPVSVRTAELPPSTFGAEIPPTPTDIGLEIDENGLLTVSLENDTPAPVVDEVTIENAHTVEGELSFEVEIPERGQYRLSIPVLEAGERSVAVDTAAGRVSRQLSLDRTPGFEPSRAESRTVSAGSSADRLDDGGPTDEGTASVDRSFSTETPTRGERFVEALTVENDGETTVQFELVADDGDYRIPVTVDAGSEAVGRRDHAAFGDEITVPAVRLEGDDGDAFAPARSLP</sequence>
<protein>
    <submittedName>
        <fullName evidence="3">PQQ-binding-like beta-propeller repeat protein</fullName>
    </submittedName>
</protein>
<reference evidence="3 4" key="1">
    <citation type="journal article" date="2019" name="Int. J. Syst. Evol. Microbiol.">
        <title>The Global Catalogue of Microorganisms (GCM) 10K type strain sequencing project: providing services to taxonomists for standard genome sequencing and annotation.</title>
        <authorList>
            <consortium name="The Broad Institute Genomics Platform"/>
            <consortium name="The Broad Institute Genome Sequencing Center for Infectious Disease"/>
            <person name="Wu L."/>
            <person name="Ma J."/>
        </authorList>
    </citation>
    <scope>NUCLEOTIDE SEQUENCE [LARGE SCALE GENOMIC DNA]</scope>
    <source>
        <strain evidence="3 4">CGMCC 1.12285</strain>
    </source>
</reference>
<dbReference type="RefSeq" id="WP_379818779.1">
    <property type="nucleotide sequence ID" value="NZ_JBHUDH010000142.1"/>
</dbReference>
<evidence type="ECO:0000256" key="1">
    <source>
        <dbReference type="SAM" id="MobiDB-lite"/>
    </source>
</evidence>
<dbReference type="Gene3D" id="2.130.10.10">
    <property type="entry name" value="YVTN repeat-like/Quinoprotein amine dehydrogenase"/>
    <property type="match status" value="1"/>
</dbReference>
<feature type="compositionally biased region" description="Polar residues" evidence="1">
    <location>
        <begin position="574"/>
        <end position="583"/>
    </location>
</feature>
<evidence type="ECO:0000259" key="2">
    <source>
        <dbReference type="Pfam" id="PF13360"/>
    </source>
</evidence>
<dbReference type="AlphaFoldDB" id="A0ABD6B800"/>
<dbReference type="InterPro" id="IPR011047">
    <property type="entry name" value="Quinoprotein_ADH-like_sf"/>
</dbReference>
<dbReference type="SUPFAM" id="SSF50998">
    <property type="entry name" value="Quinoprotein alcohol dehydrogenase-like"/>
    <property type="match status" value="1"/>
</dbReference>
<evidence type="ECO:0000313" key="3">
    <source>
        <dbReference type="EMBL" id="MFD1527050.1"/>
    </source>
</evidence>
<comment type="caution">
    <text evidence="3">The sequence shown here is derived from an EMBL/GenBank/DDBJ whole genome shotgun (WGS) entry which is preliminary data.</text>
</comment>
<gene>
    <name evidence="3" type="ORF">ACFR9S_12220</name>
</gene>
<proteinExistence type="predicted"/>
<accession>A0ABD6B800</accession>
<name>A0ABD6B800_9EURY</name>
<dbReference type="Proteomes" id="UP001597111">
    <property type="component" value="Unassembled WGS sequence"/>
</dbReference>
<dbReference type="InterPro" id="IPR002372">
    <property type="entry name" value="PQQ_rpt_dom"/>
</dbReference>